<sequence length="666" mass="71466">MLILGVDTGGTFTDFIYATETGFKAYKTLSTPHNPAEAVISGIRRIAADLGLGEDIKNQGMTIVHGSTVATNAILERKGVNTALVTNTGFTDVIEIGRQNRSRLYDLAYRKPPHIVPEERRFGVPGRTTFTGDIIEPFDDDAARAVVDGIRRSGAQSVAVCFLFSFLRPEHEQRMGELLEELGIPVSLSHEILAEFREFERTSTTVVNAYVSPIMTRYLTDLERAVSGNTLRVMQSNGGSISATTAMHESVRTILSGPAGGAVGALEIARQAGFDKVITFDMGGTSTDVSLMDQGLPLTMESAISGYPVKVPMIDIHTVGAGGGSIAGLDAGGSLTVGPESAGATPGPICYGQGGQRVTVTDANLYLGRIVPEHFLGGGMQLDEPSTRQGVESLAKELGMAPAELAEGVLAVANTNMERAIRVISVEKGHDPREFTLLSFGGAGGMHCAALARLLRMERVFIPVNPGILSATGMLMADVVKDYSRTIMRQADSLAKEELEVLFAELEAQALEELASEGIRSDDVRHQRYLDMRYAGQSFEIIVPFGPDPVESFQSLHEKRYGHRNPDKGVEVVNVRLRSRGSQIKPDFATAPDAGPYLPKGARLGTTRTIFDGKPHATAVIDRARLQPGNHFQGPAIVVEYTSTIVIPPSATVTVDSYSNLLLALN</sequence>
<organism evidence="4 5">
    <name type="scientific">Pseudodesulfovibrio cashew</name>
    <dbReference type="NCBI Taxonomy" id="2678688"/>
    <lineage>
        <taxon>Bacteria</taxon>
        <taxon>Pseudomonadati</taxon>
        <taxon>Thermodesulfobacteriota</taxon>
        <taxon>Desulfovibrionia</taxon>
        <taxon>Desulfovibrionales</taxon>
        <taxon>Desulfovibrionaceae</taxon>
    </lineage>
</organism>
<dbReference type="InterPro" id="IPR045079">
    <property type="entry name" value="Oxoprolinase-like"/>
</dbReference>
<gene>
    <name evidence="4" type="ORF">GM415_10140</name>
</gene>
<dbReference type="InterPro" id="IPR049517">
    <property type="entry name" value="ACX-like_C"/>
</dbReference>
<dbReference type="Pfam" id="PF19278">
    <property type="entry name" value="Hydant_A_C"/>
    <property type="match status" value="1"/>
</dbReference>
<dbReference type="GO" id="GO:0017168">
    <property type="term" value="F:5-oxoprolinase (ATP-hydrolyzing) activity"/>
    <property type="evidence" value="ECO:0007669"/>
    <property type="project" value="TreeGrafter"/>
</dbReference>
<feature type="domain" description="Hydantoinase/oxoprolinase N-terminal" evidence="2">
    <location>
        <begin position="4"/>
        <end position="182"/>
    </location>
</feature>
<dbReference type="Pfam" id="PF01968">
    <property type="entry name" value="Hydantoinase_A"/>
    <property type="match status" value="1"/>
</dbReference>
<evidence type="ECO:0000259" key="1">
    <source>
        <dbReference type="Pfam" id="PF01968"/>
    </source>
</evidence>
<keyword evidence="5" id="KW-1185">Reference proteome</keyword>
<dbReference type="InterPro" id="IPR002821">
    <property type="entry name" value="Hydantoinase_A"/>
</dbReference>
<dbReference type="InterPro" id="IPR008040">
    <property type="entry name" value="Hydant_A_N"/>
</dbReference>
<feature type="domain" description="Hydantoinase A/oxoprolinase" evidence="1">
    <location>
        <begin position="201"/>
        <end position="482"/>
    </location>
</feature>
<evidence type="ECO:0000313" key="4">
    <source>
        <dbReference type="EMBL" id="QGY40469.1"/>
    </source>
</evidence>
<dbReference type="EMBL" id="CP046400">
    <property type="protein sequence ID" value="QGY40469.1"/>
    <property type="molecule type" value="Genomic_DNA"/>
</dbReference>
<proteinExistence type="predicted"/>
<evidence type="ECO:0000259" key="2">
    <source>
        <dbReference type="Pfam" id="PF05378"/>
    </source>
</evidence>
<feature type="domain" description="Acetophenone carboxylase-like C-terminal" evidence="3">
    <location>
        <begin position="494"/>
        <end position="659"/>
    </location>
</feature>
<dbReference type="KEGG" id="psel:GM415_10140"/>
<dbReference type="GO" id="GO:0006749">
    <property type="term" value="P:glutathione metabolic process"/>
    <property type="evidence" value="ECO:0007669"/>
    <property type="project" value="TreeGrafter"/>
</dbReference>
<evidence type="ECO:0000259" key="3">
    <source>
        <dbReference type="Pfam" id="PF19278"/>
    </source>
</evidence>
<protein>
    <submittedName>
        <fullName evidence="4">Hydantoinase/oxoprolinase family protein</fullName>
    </submittedName>
</protein>
<dbReference type="PANTHER" id="PTHR11365:SF23">
    <property type="entry name" value="HYPOTHETICAL 5-OXOPROLINASE (EUROFUNG)-RELATED"/>
    <property type="match status" value="1"/>
</dbReference>
<dbReference type="RefSeq" id="WP_158947799.1">
    <property type="nucleotide sequence ID" value="NZ_CP046400.1"/>
</dbReference>
<dbReference type="GO" id="GO:0005829">
    <property type="term" value="C:cytosol"/>
    <property type="evidence" value="ECO:0007669"/>
    <property type="project" value="TreeGrafter"/>
</dbReference>
<dbReference type="Proteomes" id="UP000428328">
    <property type="component" value="Chromosome"/>
</dbReference>
<name>A0A6I6JH34_9BACT</name>
<dbReference type="AlphaFoldDB" id="A0A6I6JH34"/>
<evidence type="ECO:0000313" key="5">
    <source>
        <dbReference type="Proteomes" id="UP000428328"/>
    </source>
</evidence>
<accession>A0A6I6JH34</accession>
<dbReference type="Pfam" id="PF05378">
    <property type="entry name" value="Hydant_A_N"/>
    <property type="match status" value="1"/>
</dbReference>
<reference evidence="4 5" key="1">
    <citation type="submission" date="2019-11" db="EMBL/GenBank/DDBJ databases">
        <authorList>
            <person name="Zheng R.K."/>
            <person name="Sun C.M."/>
        </authorList>
    </citation>
    <scope>NUCLEOTIDE SEQUENCE [LARGE SCALE GENOMIC DNA]</scope>
    <source>
        <strain evidence="4 5">SRB007</strain>
    </source>
</reference>
<dbReference type="PANTHER" id="PTHR11365">
    <property type="entry name" value="5-OXOPROLINASE RELATED"/>
    <property type="match status" value="1"/>
</dbReference>